<protein>
    <submittedName>
        <fullName evidence="1">Uncharacterized protein</fullName>
    </submittedName>
</protein>
<proteinExistence type="predicted"/>
<dbReference type="EMBL" id="BK014719">
    <property type="protein sequence ID" value="DAD69361.1"/>
    <property type="molecule type" value="Genomic_DNA"/>
</dbReference>
<name>A0A8S5LHN9_9CAUD</name>
<evidence type="ECO:0000313" key="1">
    <source>
        <dbReference type="EMBL" id="DAD69361.1"/>
    </source>
</evidence>
<organism evidence="1">
    <name type="scientific">Siphoviridae sp. ctxS04</name>
    <dbReference type="NCBI Taxonomy" id="2823610"/>
    <lineage>
        <taxon>Viruses</taxon>
        <taxon>Duplodnaviria</taxon>
        <taxon>Heunggongvirae</taxon>
        <taxon>Uroviricota</taxon>
        <taxon>Caudoviricetes</taxon>
    </lineage>
</organism>
<reference evidence="1" key="1">
    <citation type="journal article" date="2021" name="Proc. Natl. Acad. Sci. U.S.A.">
        <title>A Catalog of Tens of Thousands of Viruses from Human Metagenomes Reveals Hidden Associations with Chronic Diseases.</title>
        <authorList>
            <person name="Tisza M.J."/>
            <person name="Buck C.B."/>
        </authorList>
    </citation>
    <scope>NUCLEOTIDE SEQUENCE</scope>
    <source>
        <strain evidence="1">CtxS04</strain>
    </source>
</reference>
<accession>A0A8S5LHN9</accession>
<sequence length="72" mass="8485">MAMTLCWSCRRALGTMGCPWCEYDEMAHRVRFEPVPGWTAEKQVRAHGMTSYTVIRCPLYLEDEEREIQNEN</sequence>